<evidence type="ECO:0000313" key="1">
    <source>
        <dbReference type="EMBL" id="KAH9631256.1"/>
    </source>
</evidence>
<reference evidence="1" key="1">
    <citation type="journal article" date="2021" name="G3 (Bethesda)">
        <title>Genome and transcriptome analysis of the beet armyworm Spodoptera exigua reveals targets for pest control. .</title>
        <authorList>
            <person name="Simon S."/>
            <person name="Breeschoten T."/>
            <person name="Jansen H.J."/>
            <person name="Dirks R.P."/>
            <person name="Schranz M.E."/>
            <person name="Ros V.I.D."/>
        </authorList>
    </citation>
    <scope>NUCLEOTIDE SEQUENCE</scope>
    <source>
        <strain evidence="1">TB_SE_WUR_2020</strain>
    </source>
</reference>
<name>A0A922M6K3_SPOEX</name>
<dbReference type="EMBL" id="JACEFF010000769">
    <property type="protein sequence ID" value="KAH9631256.1"/>
    <property type="molecule type" value="Genomic_DNA"/>
</dbReference>
<sequence length="67" mass="7758">KPNGKVSNLLLPIEENPTPSIQDVTKDVTEIKIFEEQPKENSVEADTECIFNDLRFERYSIQHQDLL</sequence>
<protein>
    <submittedName>
        <fullName evidence="1">Uncharacterized protein</fullName>
    </submittedName>
</protein>
<accession>A0A922M6K3</accession>
<proteinExistence type="predicted"/>
<organism evidence="1 2">
    <name type="scientific">Spodoptera exigua</name>
    <name type="common">Beet armyworm</name>
    <name type="synonym">Noctua fulgens</name>
    <dbReference type="NCBI Taxonomy" id="7107"/>
    <lineage>
        <taxon>Eukaryota</taxon>
        <taxon>Metazoa</taxon>
        <taxon>Ecdysozoa</taxon>
        <taxon>Arthropoda</taxon>
        <taxon>Hexapoda</taxon>
        <taxon>Insecta</taxon>
        <taxon>Pterygota</taxon>
        <taxon>Neoptera</taxon>
        <taxon>Endopterygota</taxon>
        <taxon>Lepidoptera</taxon>
        <taxon>Glossata</taxon>
        <taxon>Ditrysia</taxon>
        <taxon>Noctuoidea</taxon>
        <taxon>Noctuidae</taxon>
        <taxon>Amphipyrinae</taxon>
        <taxon>Spodoptera</taxon>
    </lineage>
</organism>
<evidence type="ECO:0000313" key="2">
    <source>
        <dbReference type="Proteomes" id="UP000814243"/>
    </source>
</evidence>
<dbReference type="Proteomes" id="UP000814243">
    <property type="component" value="Unassembled WGS sequence"/>
</dbReference>
<dbReference type="AlphaFoldDB" id="A0A922M6K3"/>
<comment type="caution">
    <text evidence="1">The sequence shown here is derived from an EMBL/GenBank/DDBJ whole genome shotgun (WGS) entry which is preliminary data.</text>
</comment>
<feature type="non-terminal residue" evidence="1">
    <location>
        <position position="67"/>
    </location>
</feature>
<gene>
    <name evidence="1" type="ORF">HF086_011960</name>
</gene>